<dbReference type="InterPro" id="IPR005162">
    <property type="entry name" value="Retrotrans_gag_dom"/>
</dbReference>
<feature type="region of interest" description="Disordered" evidence="1">
    <location>
        <begin position="43"/>
        <end position="71"/>
    </location>
</feature>
<proteinExistence type="predicted"/>
<feature type="non-terminal residue" evidence="3">
    <location>
        <position position="445"/>
    </location>
</feature>
<organism evidence="3 4">
    <name type="scientific">Colocasia esculenta</name>
    <name type="common">Wild taro</name>
    <name type="synonym">Arum esculentum</name>
    <dbReference type="NCBI Taxonomy" id="4460"/>
    <lineage>
        <taxon>Eukaryota</taxon>
        <taxon>Viridiplantae</taxon>
        <taxon>Streptophyta</taxon>
        <taxon>Embryophyta</taxon>
        <taxon>Tracheophyta</taxon>
        <taxon>Spermatophyta</taxon>
        <taxon>Magnoliopsida</taxon>
        <taxon>Liliopsida</taxon>
        <taxon>Araceae</taxon>
        <taxon>Aroideae</taxon>
        <taxon>Colocasieae</taxon>
        <taxon>Colocasia</taxon>
    </lineage>
</organism>
<dbReference type="OrthoDB" id="1737504at2759"/>
<dbReference type="EMBL" id="NMUH01002865">
    <property type="protein sequence ID" value="MQM02513.1"/>
    <property type="molecule type" value="Genomic_DNA"/>
</dbReference>
<dbReference type="Proteomes" id="UP000652761">
    <property type="component" value="Unassembled WGS sequence"/>
</dbReference>
<evidence type="ECO:0000313" key="3">
    <source>
        <dbReference type="EMBL" id="MQM02513.1"/>
    </source>
</evidence>
<name>A0A843VTX8_COLES</name>
<sequence length="445" mass="49887">MLFLASPCRGEVMNGWEMSGGRVPKRRWADGWIEFDRRGAGADKTRTKTGWHEAQRSSRDESGRRSSLPAIGTVQDTDQVDDDDEVADCLADDSVHHLDHFQGQVEMVNVTDALKCRAFMSTLDDAALQWFKALPAQSIPSFADLAQRFLDHFYNTVQHSLCADDQRENEMFRDYAKRFQVELLGNSNDRWRGEPRVSSGPSEKRPRREETRRDSEGRRESSQRPDEYRRVRDLPRFGRLPSEILPVIKKLPEFRRPEPIARPPSGRGADLYCEYHKSYGHLTDQCRSLKMEIAEMLRRGIIGKDVIEGKPKDHEPEENHEREGKGAVLVLAGGSASGGDNGRKRKAYASAVVLGVSSSTPSLKEVITFSAEDAVGLSFPHDGALVIHADIDRYTVHHILVDNGAAPDVLFYDCFLKMTNLSTELKPVSTPLFGFSGMPVTAEGS</sequence>
<feature type="region of interest" description="Disordered" evidence="1">
    <location>
        <begin position="190"/>
        <end position="233"/>
    </location>
</feature>
<gene>
    <name evidence="3" type="ORF">Taro_035280</name>
</gene>
<feature type="compositionally biased region" description="Basic and acidic residues" evidence="1">
    <location>
        <begin position="202"/>
        <end position="233"/>
    </location>
</feature>
<protein>
    <recommendedName>
        <fullName evidence="2">Retrotransposon gag domain-containing protein</fullName>
    </recommendedName>
</protein>
<evidence type="ECO:0000259" key="2">
    <source>
        <dbReference type="Pfam" id="PF03732"/>
    </source>
</evidence>
<feature type="domain" description="Retrotransposon gag" evidence="2">
    <location>
        <begin position="118"/>
        <end position="180"/>
    </location>
</feature>
<dbReference type="PANTHER" id="PTHR33223:SF10">
    <property type="entry name" value="AMINOTRANSFERASE-LIKE PLANT MOBILE DOMAIN-CONTAINING PROTEIN"/>
    <property type="match status" value="1"/>
</dbReference>
<evidence type="ECO:0000256" key="1">
    <source>
        <dbReference type="SAM" id="MobiDB-lite"/>
    </source>
</evidence>
<keyword evidence="4" id="KW-1185">Reference proteome</keyword>
<dbReference type="Pfam" id="PF03732">
    <property type="entry name" value="Retrotrans_gag"/>
    <property type="match status" value="1"/>
</dbReference>
<dbReference type="AlphaFoldDB" id="A0A843VTX8"/>
<feature type="compositionally biased region" description="Basic and acidic residues" evidence="1">
    <location>
        <begin position="43"/>
        <end position="64"/>
    </location>
</feature>
<evidence type="ECO:0000313" key="4">
    <source>
        <dbReference type="Proteomes" id="UP000652761"/>
    </source>
</evidence>
<comment type="caution">
    <text evidence="3">The sequence shown here is derived from an EMBL/GenBank/DDBJ whole genome shotgun (WGS) entry which is preliminary data.</text>
</comment>
<reference evidence="3" key="1">
    <citation type="submission" date="2017-07" db="EMBL/GenBank/DDBJ databases">
        <title>Taro Niue Genome Assembly and Annotation.</title>
        <authorList>
            <person name="Atibalentja N."/>
            <person name="Keating K."/>
            <person name="Fields C.J."/>
        </authorList>
    </citation>
    <scope>NUCLEOTIDE SEQUENCE</scope>
    <source>
        <strain evidence="3">Niue_2</strain>
        <tissue evidence="3">Leaf</tissue>
    </source>
</reference>
<dbReference type="PANTHER" id="PTHR33223">
    <property type="entry name" value="CCHC-TYPE DOMAIN-CONTAINING PROTEIN"/>
    <property type="match status" value="1"/>
</dbReference>
<accession>A0A843VTX8</accession>